<evidence type="ECO:0000313" key="2">
    <source>
        <dbReference type="EMBL" id="KAL0173905.1"/>
    </source>
</evidence>
<dbReference type="AlphaFoldDB" id="A0ABD0PJI8"/>
<proteinExistence type="predicted"/>
<evidence type="ECO:0000256" key="1">
    <source>
        <dbReference type="SAM" id="MobiDB-lite"/>
    </source>
</evidence>
<organism evidence="2 3">
    <name type="scientific">Cirrhinus mrigala</name>
    <name type="common">Mrigala</name>
    <dbReference type="NCBI Taxonomy" id="683832"/>
    <lineage>
        <taxon>Eukaryota</taxon>
        <taxon>Metazoa</taxon>
        <taxon>Chordata</taxon>
        <taxon>Craniata</taxon>
        <taxon>Vertebrata</taxon>
        <taxon>Euteleostomi</taxon>
        <taxon>Actinopterygii</taxon>
        <taxon>Neopterygii</taxon>
        <taxon>Teleostei</taxon>
        <taxon>Ostariophysi</taxon>
        <taxon>Cypriniformes</taxon>
        <taxon>Cyprinidae</taxon>
        <taxon>Labeoninae</taxon>
        <taxon>Labeonini</taxon>
        <taxon>Cirrhinus</taxon>
    </lineage>
</organism>
<reference evidence="2 3" key="1">
    <citation type="submission" date="2024-05" db="EMBL/GenBank/DDBJ databases">
        <title>Genome sequencing and assembly of Indian major carp, Cirrhinus mrigala (Hamilton, 1822).</title>
        <authorList>
            <person name="Mohindra V."/>
            <person name="Chowdhury L.M."/>
            <person name="Lal K."/>
            <person name="Jena J.K."/>
        </authorList>
    </citation>
    <scope>NUCLEOTIDE SEQUENCE [LARGE SCALE GENOMIC DNA]</scope>
    <source>
        <strain evidence="2">CM1030</strain>
        <tissue evidence="2">Blood</tissue>
    </source>
</reference>
<name>A0ABD0PJI8_CIRMR</name>
<comment type="caution">
    <text evidence="2">The sequence shown here is derived from an EMBL/GenBank/DDBJ whole genome shotgun (WGS) entry which is preliminary data.</text>
</comment>
<feature type="region of interest" description="Disordered" evidence="1">
    <location>
        <begin position="178"/>
        <end position="197"/>
    </location>
</feature>
<feature type="compositionally biased region" description="Low complexity" evidence="1">
    <location>
        <begin position="138"/>
        <end position="150"/>
    </location>
</feature>
<dbReference type="Proteomes" id="UP001529510">
    <property type="component" value="Unassembled WGS sequence"/>
</dbReference>
<dbReference type="EMBL" id="JAMKFB020000015">
    <property type="protein sequence ID" value="KAL0173905.1"/>
    <property type="molecule type" value="Genomic_DNA"/>
</dbReference>
<feature type="compositionally biased region" description="Polar residues" evidence="1">
    <location>
        <begin position="87"/>
        <end position="101"/>
    </location>
</feature>
<protein>
    <submittedName>
        <fullName evidence="2">Uncharacterized protein</fullName>
    </submittedName>
</protein>
<gene>
    <name evidence="2" type="ORF">M9458_029873</name>
</gene>
<feature type="non-terminal residue" evidence="2">
    <location>
        <position position="1"/>
    </location>
</feature>
<evidence type="ECO:0000313" key="3">
    <source>
        <dbReference type="Proteomes" id="UP001529510"/>
    </source>
</evidence>
<feature type="compositionally biased region" description="Pro residues" evidence="1">
    <location>
        <begin position="183"/>
        <end position="193"/>
    </location>
</feature>
<sequence>QLERYVEEFLELANQLSWHDAALGACFQLGVDHETIPCDLPVCEYPLIELINLVLYLKGSNFEVEEIKEDYKSRHPAPSGTRHVTPAHSSLGTPTCRTNGSDHLPSPKHPCILQSSNDVSNPEPPPVALTRPPAILESSPPAALRSSPPALPMASQSYIVDIMDMALPLEFTATILSLTPPESSTPPVPAPPERPPRPWGGHIPVAIVVGPKVKATEAVQPWPPELSAPPWLPELPDPPWPPELSAPPWLPKLPDLPWPPQLSAPPWPPELPDPPWSVFLFRFPCSPASCFCSSSVTMVFE</sequence>
<keyword evidence="3" id="KW-1185">Reference proteome</keyword>
<accession>A0ABD0PJI8</accession>
<feature type="region of interest" description="Disordered" evidence="1">
    <location>
        <begin position="72"/>
        <end position="150"/>
    </location>
</feature>